<comment type="caution">
    <text evidence="2">The sequence shown here is derived from an EMBL/GenBank/DDBJ whole genome shotgun (WGS) entry which is preliminary data.</text>
</comment>
<name>A0A1C0TT91_9GAMM</name>
<evidence type="ECO:0000313" key="2">
    <source>
        <dbReference type="EMBL" id="OCQ22520.1"/>
    </source>
</evidence>
<dbReference type="OrthoDB" id="9873825at2"/>
<organism evidence="2 3">
    <name type="scientific">Pseudoalteromonas luteoviolacea</name>
    <dbReference type="NCBI Taxonomy" id="43657"/>
    <lineage>
        <taxon>Bacteria</taxon>
        <taxon>Pseudomonadati</taxon>
        <taxon>Pseudomonadota</taxon>
        <taxon>Gammaproteobacteria</taxon>
        <taxon>Alteromonadales</taxon>
        <taxon>Pseudoalteromonadaceae</taxon>
        <taxon>Pseudoalteromonas</taxon>
    </lineage>
</organism>
<proteinExistence type="predicted"/>
<gene>
    <name evidence="2" type="ORF">A7985_00710</name>
</gene>
<evidence type="ECO:0000313" key="3">
    <source>
        <dbReference type="Proteomes" id="UP000093366"/>
    </source>
</evidence>
<accession>A0A1C0TT91</accession>
<dbReference type="RefSeq" id="WP_065788534.1">
    <property type="nucleotide sequence ID" value="NZ_MAUJ01000001.1"/>
</dbReference>
<reference evidence="3" key="1">
    <citation type="submission" date="2016-07" db="EMBL/GenBank/DDBJ databases">
        <authorList>
            <person name="Florea S."/>
            <person name="Webb J.S."/>
            <person name="Jaromczyk J."/>
            <person name="Schardl C.L."/>
        </authorList>
    </citation>
    <scope>NUCLEOTIDE SEQUENCE [LARGE SCALE GENOMIC DNA]</scope>
    <source>
        <strain evidence="3">IPB1</strain>
    </source>
</reference>
<feature type="signal peptide" evidence="1">
    <location>
        <begin position="1"/>
        <end position="20"/>
    </location>
</feature>
<dbReference type="AlphaFoldDB" id="A0A1C0TT91"/>
<dbReference type="EMBL" id="MAUJ01000001">
    <property type="protein sequence ID" value="OCQ22520.1"/>
    <property type="molecule type" value="Genomic_DNA"/>
</dbReference>
<protein>
    <recommendedName>
        <fullName evidence="4">FecR protein domain-containing protein</fullName>
    </recommendedName>
</protein>
<sequence length="204" mass="22365">MYLRTWLVLLMFISSYKAGAIDLTQQIRAADNVVQGRVMSKSSEWVDGKIVTRHRILVRDDLVASTYGIAGKSELYIVQAGGSAMHPTLNVMISQSISHQVKLNVADEAIFFTRNTVSGTQQLVSGTDSVLRLSGIGTDKVTLPALKQLKVVPSHKIDVQAQQPSVAKSSKAVLQQEALTLPNAKKRIWQLIKQTRVKGEKGNV</sequence>
<evidence type="ECO:0000256" key="1">
    <source>
        <dbReference type="SAM" id="SignalP"/>
    </source>
</evidence>
<dbReference type="Proteomes" id="UP000093366">
    <property type="component" value="Unassembled WGS sequence"/>
</dbReference>
<keyword evidence="1" id="KW-0732">Signal</keyword>
<feature type="chain" id="PRO_5008646362" description="FecR protein domain-containing protein" evidence="1">
    <location>
        <begin position="21"/>
        <end position="204"/>
    </location>
</feature>
<evidence type="ECO:0008006" key="4">
    <source>
        <dbReference type="Google" id="ProtNLM"/>
    </source>
</evidence>